<comment type="caution">
    <text evidence="2">The sequence shown here is derived from an EMBL/GenBank/DDBJ whole genome shotgun (WGS) entry which is preliminary data.</text>
</comment>
<keyword evidence="3" id="KW-1185">Reference proteome</keyword>
<accession>A0AAD3DP96</accession>
<gene>
    <name evidence="2" type="ORF">Agub_g6641</name>
</gene>
<evidence type="ECO:0000313" key="3">
    <source>
        <dbReference type="Proteomes" id="UP001054857"/>
    </source>
</evidence>
<feature type="region of interest" description="Disordered" evidence="1">
    <location>
        <begin position="66"/>
        <end position="125"/>
    </location>
</feature>
<dbReference type="Gene3D" id="1.10.1420.10">
    <property type="match status" value="1"/>
</dbReference>
<sequence length="192" mass="20152">LIVRRQQAVAEILEAVQAGYAPLCLLPKALSRLPDVERGITRALYGSASPAEFVGTVRALQQFRTDLGLPPLPDPPQDEPLPYDDDDGDDHDEDPHDAVLQRQQPLHPYDNGLYDNNPSGAATTATATAATPAAAAPVLASFHSCVHAPLLRGLLRCVAGAGLAGALARCVAPLDVRAAAANDFGGMFADKE</sequence>
<name>A0AAD3DP96_9CHLO</name>
<organism evidence="2 3">
    <name type="scientific">Astrephomene gubernaculifera</name>
    <dbReference type="NCBI Taxonomy" id="47775"/>
    <lineage>
        <taxon>Eukaryota</taxon>
        <taxon>Viridiplantae</taxon>
        <taxon>Chlorophyta</taxon>
        <taxon>core chlorophytes</taxon>
        <taxon>Chlorophyceae</taxon>
        <taxon>CS clade</taxon>
        <taxon>Chlamydomonadales</taxon>
        <taxon>Astrephomenaceae</taxon>
        <taxon>Astrephomene</taxon>
    </lineage>
</organism>
<feature type="non-terminal residue" evidence="2">
    <location>
        <position position="1"/>
    </location>
</feature>
<evidence type="ECO:0000256" key="1">
    <source>
        <dbReference type="SAM" id="MobiDB-lite"/>
    </source>
</evidence>
<dbReference type="AlphaFoldDB" id="A0AAD3DP96"/>
<protein>
    <submittedName>
        <fullName evidence="2">Uncharacterized protein</fullName>
    </submittedName>
</protein>
<dbReference type="EMBL" id="BMAR01000009">
    <property type="protein sequence ID" value="GFR45313.1"/>
    <property type="molecule type" value="Genomic_DNA"/>
</dbReference>
<feature type="non-terminal residue" evidence="2">
    <location>
        <position position="192"/>
    </location>
</feature>
<evidence type="ECO:0000313" key="2">
    <source>
        <dbReference type="EMBL" id="GFR45313.1"/>
    </source>
</evidence>
<dbReference type="InterPro" id="IPR036187">
    <property type="entry name" value="DNA_mismatch_repair_MutS_sf"/>
</dbReference>
<dbReference type="Proteomes" id="UP001054857">
    <property type="component" value="Unassembled WGS sequence"/>
</dbReference>
<reference evidence="2 3" key="1">
    <citation type="journal article" date="2021" name="Sci. Rep.">
        <title>Genome sequencing of the multicellular alga Astrephomene provides insights into convergent evolution of germ-soma differentiation.</title>
        <authorList>
            <person name="Yamashita S."/>
            <person name="Yamamoto K."/>
            <person name="Matsuzaki R."/>
            <person name="Suzuki S."/>
            <person name="Yamaguchi H."/>
            <person name="Hirooka S."/>
            <person name="Minakuchi Y."/>
            <person name="Miyagishima S."/>
            <person name="Kawachi M."/>
            <person name="Toyoda A."/>
            <person name="Nozaki H."/>
        </authorList>
    </citation>
    <scope>NUCLEOTIDE SEQUENCE [LARGE SCALE GENOMIC DNA]</scope>
    <source>
        <strain evidence="2 3">NIES-4017</strain>
    </source>
</reference>
<feature type="compositionally biased region" description="Acidic residues" evidence="1">
    <location>
        <begin position="81"/>
        <end position="92"/>
    </location>
</feature>
<dbReference type="SUPFAM" id="SSF48334">
    <property type="entry name" value="DNA repair protein MutS, domain III"/>
    <property type="match status" value="1"/>
</dbReference>
<proteinExistence type="predicted"/>
<feature type="compositionally biased region" description="Pro residues" evidence="1">
    <location>
        <begin position="70"/>
        <end position="79"/>
    </location>
</feature>